<evidence type="ECO:0000256" key="2">
    <source>
        <dbReference type="SAM" id="SignalP"/>
    </source>
</evidence>
<protein>
    <submittedName>
        <fullName evidence="4">Nitrous oxide reductase family maturation protein NosD</fullName>
    </submittedName>
</protein>
<gene>
    <name evidence="4" type="ORF">ACFSC7_17675</name>
</gene>
<evidence type="ECO:0000313" key="5">
    <source>
        <dbReference type="Proteomes" id="UP001597327"/>
    </source>
</evidence>
<feature type="region of interest" description="Disordered" evidence="1">
    <location>
        <begin position="419"/>
        <end position="438"/>
    </location>
</feature>
<feature type="chain" id="PRO_5046204483" evidence="2">
    <location>
        <begin position="29"/>
        <end position="438"/>
    </location>
</feature>
<dbReference type="InterPro" id="IPR006626">
    <property type="entry name" value="PbH1"/>
</dbReference>
<dbReference type="Proteomes" id="UP001597327">
    <property type="component" value="Unassembled WGS sequence"/>
</dbReference>
<dbReference type="EMBL" id="JBHUFA010000015">
    <property type="protein sequence ID" value="MFD1697349.1"/>
    <property type="molecule type" value="Genomic_DNA"/>
</dbReference>
<dbReference type="SUPFAM" id="SSF51126">
    <property type="entry name" value="Pectin lyase-like"/>
    <property type="match status" value="1"/>
</dbReference>
<organism evidence="4 5">
    <name type="scientific">Roseibium aestuarii</name>
    <dbReference type="NCBI Taxonomy" id="2600299"/>
    <lineage>
        <taxon>Bacteria</taxon>
        <taxon>Pseudomonadati</taxon>
        <taxon>Pseudomonadota</taxon>
        <taxon>Alphaproteobacteria</taxon>
        <taxon>Hyphomicrobiales</taxon>
        <taxon>Stappiaceae</taxon>
        <taxon>Roseibium</taxon>
    </lineage>
</organism>
<keyword evidence="5" id="KW-1185">Reference proteome</keyword>
<dbReference type="InterPro" id="IPR012334">
    <property type="entry name" value="Pectin_lyas_fold"/>
</dbReference>
<accession>A0ABW4K049</accession>
<dbReference type="RefSeq" id="WP_149893592.1">
    <property type="nucleotide sequence ID" value="NZ_JBHUFA010000015.1"/>
</dbReference>
<dbReference type="InterPro" id="IPR026464">
    <property type="entry name" value="NosD_copper_fam"/>
</dbReference>
<evidence type="ECO:0000256" key="1">
    <source>
        <dbReference type="SAM" id="MobiDB-lite"/>
    </source>
</evidence>
<feature type="domain" description="Carbohydrate-binding/sugar hydrolysis" evidence="3">
    <location>
        <begin position="47"/>
        <end position="195"/>
    </location>
</feature>
<dbReference type="SMART" id="SM00710">
    <property type="entry name" value="PbH1"/>
    <property type="match status" value="8"/>
</dbReference>
<dbReference type="NCBIfam" id="TIGR04247">
    <property type="entry name" value="NosD_copper_fam"/>
    <property type="match status" value="1"/>
</dbReference>
<dbReference type="InterPro" id="IPR011050">
    <property type="entry name" value="Pectin_lyase_fold/virulence"/>
</dbReference>
<comment type="caution">
    <text evidence="4">The sequence shown here is derived from an EMBL/GenBank/DDBJ whole genome shotgun (WGS) entry which is preliminary data.</text>
</comment>
<dbReference type="InterPro" id="IPR006633">
    <property type="entry name" value="Carb-bd_sugar_hydrolysis-dom"/>
</dbReference>
<dbReference type="InterPro" id="IPR007742">
    <property type="entry name" value="NosD_dom"/>
</dbReference>
<dbReference type="Gene3D" id="2.160.20.10">
    <property type="entry name" value="Single-stranded right-handed beta-helix, Pectin lyase-like"/>
    <property type="match status" value="2"/>
</dbReference>
<dbReference type="Pfam" id="PF05048">
    <property type="entry name" value="NosD"/>
    <property type="match status" value="1"/>
</dbReference>
<sequence length="438" mass="47367">MRRSRKAGFVRQLAVWMVGALWLHPAHSAELQVPAEPGALAHAIMTAQAGDHLRLAPGTHSGPVVIDRSLVLDGGGQAVLVGSGEGSVVTIAADTVTVTGLTIRGSGLSHEFNDAAVRLLKGVRGAVVRDNRLLDNLVGVDVHGAIDTRVFGNLIEGRQDLRVNERGNGIYVWNAPGLIAEGNTIRYGRDGIFVNTSSDDTFRANRFEKLRFAIHYMHGNDGVIEGNVSIGNDIGYALMFSDRLTIRGNESVGDRQHGLMLNYANLSVVEDNLVREGGEKCLFMYNANKNQVRGNRFERCPIGIHFTAGSADNLFVGNAFLGNRTQVKYVGTRDLDWSAGGRGNYWSDHAAFDTNGDGIAETAYRPNDLMDQILWTQPSAKLLLGSPAVQLLRWTQSQFPALMPGGIIDRAPLMHPPAAQARDAGVDRQMTHENGGAS</sequence>
<name>A0ABW4K049_9HYPH</name>
<reference evidence="5" key="1">
    <citation type="journal article" date="2019" name="Int. J. Syst. Evol. Microbiol.">
        <title>The Global Catalogue of Microorganisms (GCM) 10K type strain sequencing project: providing services to taxonomists for standard genome sequencing and annotation.</title>
        <authorList>
            <consortium name="The Broad Institute Genomics Platform"/>
            <consortium name="The Broad Institute Genome Sequencing Center for Infectious Disease"/>
            <person name="Wu L."/>
            <person name="Ma J."/>
        </authorList>
    </citation>
    <scope>NUCLEOTIDE SEQUENCE [LARGE SCALE GENOMIC DNA]</scope>
    <source>
        <strain evidence="5">JCM 3369</strain>
    </source>
</reference>
<feature type="signal peptide" evidence="2">
    <location>
        <begin position="1"/>
        <end position="28"/>
    </location>
</feature>
<feature type="domain" description="Carbohydrate-binding/sugar hydrolysis" evidence="3">
    <location>
        <begin position="201"/>
        <end position="362"/>
    </location>
</feature>
<evidence type="ECO:0000259" key="3">
    <source>
        <dbReference type="SMART" id="SM00722"/>
    </source>
</evidence>
<keyword evidence="2" id="KW-0732">Signal</keyword>
<dbReference type="SMART" id="SM00722">
    <property type="entry name" value="CASH"/>
    <property type="match status" value="2"/>
</dbReference>
<proteinExistence type="predicted"/>
<evidence type="ECO:0000313" key="4">
    <source>
        <dbReference type="EMBL" id="MFD1697349.1"/>
    </source>
</evidence>